<dbReference type="GO" id="GO:0031418">
    <property type="term" value="F:L-ascorbic acid binding"/>
    <property type="evidence" value="ECO:0007669"/>
    <property type="project" value="UniProtKB-KW"/>
</dbReference>
<dbReference type="InterPro" id="IPR044862">
    <property type="entry name" value="Pro_4_hyd_alph_FE2OG_OXY"/>
</dbReference>
<dbReference type="GO" id="GO:0005506">
    <property type="term" value="F:iron ion binding"/>
    <property type="evidence" value="ECO:0007669"/>
    <property type="project" value="InterPro"/>
</dbReference>
<feature type="region of interest" description="Disordered" evidence="7">
    <location>
        <begin position="357"/>
        <end position="382"/>
    </location>
</feature>
<dbReference type="Gene3D" id="2.60.120.620">
    <property type="entry name" value="q2cbj1_9rhob like domain"/>
    <property type="match status" value="1"/>
</dbReference>
<evidence type="ECO:0000259" key="8">
    <source>
        <dbReference type="PROSITE" id="PS51471"/>
    </source>
</evidence>
<keyword evidence="6" id="KW-0408">Iron</keyword>
<dbReference type="GO" id="GO:0016705">
    <property type="term" value="F:oxidoreductase activity, acting on paired donors, with incorporation or reduction of molecular oxygen"/>
    <property type="evidence" value="ECO:0007669"/>
    <property type="project" value="InterPro"/>
</dbReference>
<evidence type="ECO:0000256" key="7">
    <source>
        <dbReference type="SAM" id="MobiDB-lite"/>
    </source>
</evidence>
<keyword evidence="10" id="KW-1185">Reference proteome</keyword>
<sequence>MSVSTTEIRPPFPGEPAPWFHAASAANPRFAFSSVAGRYVLLAFVGPAGERPAAAAAEAMQPLCAEGLLDDANRCAFLLTLGPPAPQGPKDLLPGLRVLADAGGDTYRAYGLLRPDPEGKAAAIGLGAFLLDPLLRVIAACPLERVGELVALLRRLPPPHLHAGQETPAPVLLLPRVFEPELCRHLIGHYAKAGGQDSGYMIEREGKTVGVYDYGHKRRFDCVVGDADLQATIRARVSRRLVPEIRKAFQFEVTRIERYVIACYDAATGGHFAAHRDNTTPGTAHRRFAVTINLNDDFEGGELWFPEFGPRRYRPPAGGAVVFSCSLLHEATPVTKGTRYAVLPFLYDDAAARIREANQASVTPQPPAGAAGQGPGESPPGA</sequence>
<feature type="domain" description="Fe2OG dioxygenase" evidence="8">
    <location>
        <begin position="255"/>
        <end position="349"/>
    </location>
</feature>
<evidence type="ECO:0000256" key="2">
    <source>
        <dbReference type="ARBA" id="ARBA00022723"/>
    </source>
</evidence>
<evidence type="ECO:0000256" key="5">
    <source>
        <dbReference type="ARBA" id="ARBA00023002"/>
    </source>
</evidence>
<dbReference type="RefSeq" id="WP_133291517.1">
    <property type="nucleotide sequence ID" value="NZ_SMSJ01000057.1"/>
</dbReference>
<evidence type="ECO:0000256" key="3">
    <source>
        <dbReference type="ARBA" id="ARBA00022896"/>
    </source>
</evidence>
<keyword evidence="3" id="KW-0847">Vitamin C</keyword>
<organism evidence="9 10">
    <name type="scientific">Dankookia rubra</name>
    <dbReference type="NCBI Taxonomy" id="1442381"/>
    <lineage>
        <taxon>Bacteria</taxon>
        <taxon>Pseudomonadati</taxon>
        <taxon>Pseudomonadota</taxon>
        <taxon>Alphaproteobacteria</taxon>
        <taxon>Acetobacterales</taxon>
        <taxon>Roseomonadaceae</taxon>
        <taxon>Dankookia</taxon>
    </lineage>
</organism>
<dbReference type="SMART" id="SM00702">
    <property type="entry name" value="P4Hc"/>
    <property type="match status" value="1"/>
</dbReference>
<accession>A0A4R5QBP6</accession>
<comment type="cofactor">
    <cofactor evidence="1">
        <name>L-ascorbate</name>
        <dbReference type="ChEBI" id="CHEBI:38290"/>
    </cofactor>
</comment>
<dbReference type="InterPro" id="IPR006620">
    <property type="entry name" value="Pro_4_hyd_alph"/>
</dbReference>
<keyword evidence="2" id="KW-0479">Metal-binding</keyword>
<dbReference type="PROSITE" id="PS51471">
    <property type="entry name" value="FE2OG_OXY"/>
    <property type="match status" value="1"/>
</dbReference>
<gene>
    <name evidence="9" type="ORF">E2C06_26095</name>
</gene>
<evidence type="ECO:0000256" key="6">
    <source>
        <dbReference type="ARBA" id="ARBA00023004"/>
    </source>
</evidence>
<evidence type="ECO:0000313" key="9">
    <source>
        <dbReference type="EMBL" id="TDH59697.1"/>
    </source>
</evidence>
<evidence type="ECO:0000256" key="4">
    <source>
        <dbReference type="ARBA" id="ARBA00022964"/>
    </source>
</evidence>
<comment type="caution">
    <text evidence="9">The sequence shown here is derived from an EMBL/GenBank/DDBJ whole genome shotgun (WGS) entry which is preliminary data.</text>
</comment>
<evidence type="ECO:0000256" key="1">
    <source>
        <dbReference type="ARBA" id="ARBA00001961"/>
    </source>
</evidence>
<dbReference type="InterPro" id="IPR005123">
    <property type="entry name" value="Oxoglu/Fe-dep_dioxygenase_dom"/>
</dbReference>
<keyword evidence="4" id="KW-0223">Dioxygenase</keyword>
<protein>
    <submittedName>
        <fullName evidence="9">2OG-Fe(II) oxygenase</fullName>
    </submittedName>
</protein>
<dbReference type="OrthoDB" id="255432at2"/>
<dbReference type="GO" id="GO:0051213">
    <property type="term" value="F:dioxygenase activity"/>
    <property type="evidence" value="ECO:0007669"/>
    <property type="project" value="UniProtKB-KW"/>
</dbReference>
<evidence type="ECO:0000313" key="10">
    <source>
        <dbReference type="Proteomes" id="UP000295096"/>
    </source>
</evidence>
<dbReference type="EMBL" id="SMSJ01000057">
    <property type="protein sequence ID" value="TDH59697.1"/>
    <property type="molecule type" value="Genomic_DNA"/>
</dbReference>
<keyword evidence="5" id="KW-0560">Oxidoreductase</keyword>
<proteinExistence type="predicted"/>
<dbReference type="AlphaFoldDB" id="A0A4R5QBP6"/>
<name>A0A4R5QBP6_9PROT</name>
<dbReference type="Pfam" id="PF13640">
    <property type="entry name" value="2OG-FeII_Oxy_3"/>
    <property type="match status" value="1"/>
</dbReference>
<dbReference type="Proteomes" id="UP000295096">
    <property type="component" value="Unassembled WGS sequence"/>
</dbReference>
<reference evidence="9 10" key="1">
    <citation type="journal article" date="2016" name="J. Microbiol.">
        <title>Dankookia rubra gen. nov., sp. nov., an alphaproteobacterium isolated from sediment of a shallow stream.</title>
        <authorList>
            <person name="Kim W.H."/>
            <person name="Kim D.H."/>
            <person name="Kang K."/>
            <person name="Ahn T.Y."/>
        </authorList>
    </citation>
    <scope>NUCLEOTIDE SEQUENCE [LARGE SCALE GENOMIC DNA]</scope>
    <source>
        <strain evidence="9 10">JCM30602</strain>
    </source>
</reference>